<dbReference type="InterPro" id="IPR002901">
    <property type="entry name" value="MGlyc_endo_b_GlcNAc-like_dom"/>
</dbReference>
<evidence type="ECO:0000259" key="1">
    <source>
        <dbReference type="Pfam" id="PF01832"/>
    </source>
</evidence>
<dbReference type="PANTHER" id="PTHR40572:SF1">
    <property type="entry name" value="PROTEIN BAX"/>
    <property type="match status" value="1"/>
</dbReference>
<protein>
    <submittedName>
        <fullName evidence="2">Glucosaminidase domain-containing protein</fullName>
    </submittedName>
</protein>
<dbReference type="PANTHER" id="PTHR40572">
    <property type="entry name" value="PROTEIN BAX"/>
    <property type="match status" value="1"/>
</dbReference>
<sequence length="264" mass="30209">MKKLLLFSTFLLVAFFIVDIYFVGSSFIISTDVLKAQIIPDVVEVEFESWKDLKNYFDEIGYYSYKNPPNIIVKRLPEDLSAAPIAVRKEIFVKVMVPIIRKVNSEILQERQNLFLALEKGQSDYINYLMKKYKAKNVKDLLLKVDVIPEDLALAQAALESAWGTSRFAIEANNIFGEWTFTPGTGLVPKERPENATYEIRIFPDLISSMESYAMNLNSLPYYETFRLIRAGKKKGHPADGLVKYSELGTEYVELVKLIINNLP</sequence>
<dbReference type="RefSeq" id="WP_207566888.1">
    <property type="nucleotide sequence ID" value="NZ_CP071446.1"/>
</dbReference>
<evidence type="ECO:0000313" key="3">
    <source>
        <dbReference type="Proteomes" id="UP000671862"/>
    </source>
</evidence>
<organism evidence="2 3">
    <name type="scientific">Thermosipho ferrireducens</name>
    <dbReference type="NCBI Taxonomy" id="2571116"/>
    <lineage>
        <taxon>Bacteria</taxon>
        <taxon>Thermotogati</taxon>
        <taxon>Thermotogota</taxon>
        <taxon>Thermotogae</taxon>
        <taxon>Thermotogales</taxon>
        <taxon>Fervidobacteriaceae</taxon>
        <taxon>Thermosipho</taxon>
    </lineage>
</organism>
<dbReference type="Pfam" id="PF01832">
    <property type="entry name" value="Glucosaminidase"/>
    <property type="match status" value="1"/>
</dbReference>
<gene>
    <name evidence="2" type="ORF">JYK00_01095</name>
</gene>
<reference evidence="2 3" key="1">
    <citation type="submission" date="2021-03" db="EMBL/GenBank/DDBJ databases">
        <title>Thermosipho ferrireducens sp.nov., an anaerobic thermophilic iron-reducing bacterium isolated from a deep-sea hydrothermal sulfide deposits.</title>
        <authorList>
            <person name="Zeng X."/>
            <person name="Chen Y."/>
            <person name="Shao Z."/>
        </authorList>
    </citation>
    <scope>NUCLEOTIDE SEQUENCE [LARGE SCALE GENOMIC DNA]</scope>
    <source>
        <strain evidence="2 3">JL129W03</strain>
    </source>
</reference>
<keyword evidence="3" id="KW-1185">Reference proteome</keyword>
<dbReference type="InterPro" id="IPR053195">
    <property type="entry name" value="Bax-like"/>
</dbReference>
<dbReference type="Gene3D" id="1.10.530.10">
    <property type="match status" value="1"/>
</dbReference>
<evidence type="ECO:0000313" key="2">
    <source>
        <dbReference type="EMBL" id="QTA38167.1"/>
    </source>
</evidence>
<dbReference type="EMBL" id="CP071446">
    <property type="protein sequence ID" value="QTA38167.1"/>
    <property type="molecule type" value="Genomic_DNA"/>
</dbReference>
<feature type="domain" description="Mannosyl-glycoprotein endo-beta-N-acetylglucosamidase-like" evidence="1">
    <location>
        <begin position="137"/>
        <end position="228"/>
    </location>
</feature>
<accession>A0ABX7S6G4</accession>
<proteinExistence type="predicted"/>
<dbReference type="Proteomes" id="UP000671862">
    <property type="component" value="Chromosome"/>
</dbReference>
<name>A0ABX7S6G4_9BACT</name>